<reference evidence="7 8" key="1">
    <citation type="journal article" date="2016" name="Mol. Biol. Evol.">
        <title>Comparative Genomics of Early-Diverging Mushroom-Forming Fungi Provides Insights into the Origins of Lignocellulose Decay Capabilities.</title>
        <authorList>
            <person name="Nagy L.G."/>
            <person name="Riley R."/>
            <person name="Tritt A."/>
            <person name="Adam C."/>
            <person name="Daum C."/>
            <person name="Floudas D."/>
            <person name="Sun H."/>
            <person name="Yadav J.S."/>
            <person name="Pangilinan J."/>
            <person name="Larsson K.H."/>
            <person name="Matsuura K."/>
            <person name="Barry K."/>
            <person name="Labutti K."/>
            <person name="Kuo R."/>
            <person name="Ohm R.A."/>
            <person name="Bhattacharya S.S."/>
            <person name="Shirouzu T."/>
            <person name="Yoshinaga Y."/>
            <person name="Martin F.M."/>
            <person name="Grigoriev I.V."/>
            <person name="Hibbett D.S."/>
        </authorList>
    </citation>
    <scope>NUCLEOTIDE SEQUENCE [LARGE SCALE GENOMIC DNA]</scope>
    <source>
        <strain evidence="7 8">HHB12733</strain>
    </source>
</reference>
<evidence type="ECO:0000256" key="3">
    <source>
        <dbReference type="ARBA" id="ARBA00008242"/>
    </source>
</evidence>
<dbReference type="CDD" id="cd16443">
    <property type="entry name" value="LplA"/>
    <property type="match status" value="1"/>
</dbReference>
<name>A0A165K8U0_9BASI</name>
<dbReference type="GO" id="GO:0005739">
    <property type="term" value="C:mitochondrion"/>
    <property type="evidence" value="ECO:0007669"/>
    <property type="project" value="TreeGrafter"/>
</dbReference>
<dbReference type="GO" id="GO:0009249">
    <property type="term" value="P:protein lipoylation"/>
    <property type="evidence" value="ECO:0007669"/>
    <property type="project" value="InterPro"/>
</dbReference>
<evidence type="ECO:0000259" key="6">
    <source>
        <dbReference type="PROSITE" id="PS51733"/>
    </source>
</evidence>
<keyword evidence="8" id="KW-1185">Reference proteome</keyword>
<dbReference type="EMBL" id="KV423914">
    <property type="protein sequence ID" value="KZT62833.1"/>
    <property type="molecule type" value="Genomic_DNA"/>
</dbReference>
<evidence type="ECO:0000313" key="8">
    <source>
        <dbReference type="Proteomes" id="UP000076842"/>
    </source>
</evidence>
<dbReference type="OrthoDB" id="201621at2759"/>
<dbReference type="PANTHER" id="PTHR12561">
    <property type="entry name" value="LIPOATE-PROTEIN LIGASE"/>
    <property type="match status" value="1"/>
</dbReference>
<evidence type="ECO:0000256" key="4">
    <source>
        <dbReference type="ARBA" id="ARBA00015925"/>
    </source>
</evidence>
<accession>A0A165K8U0</accession>
<proteinExistence type="inferred from homology"/>
<evidence type="ECO:0000256" key="5">
    <source>
        <dbReference type="SAM" id="MobiDB-lite"/>
    </source>
</evidence>
<dbReference type="InterPro" id="IPR004143">
    <property type="entry name" value="BPL_LPL_catalytic"/>
</dbReference>
<organism evidence="7 8">
    <name type="scientific">Calocera cornea HHB12733</name>
    <dbReference type="NCBI Taxonomy" id="1353952"/>
    <lineage>
        <taxon>Eukaryota</taxon>
        <taxon>Fungi</taxon>
        <taxon>Dikarya</taxon>
        <taxon>Basidiomycota</taxon>
        <taxon>Agaricomycotina</taxon>
        <taxon>Dacrymycetes</taxon>
        <taxon>Dacrymycetales</taxon>
        <taxon>Dacrymycetaceae</taxon>
        <taxon>Calocera</taxon>
    </lineage>
</organism>
<protein>
    <recommendedName>
        <fullName evidence="4">Putative lipoate-protein ligase A</fullName>
    </recommendedName>
</protein>
<feature type="domain" description="BPL/LPL catalytic" evidence="6">
    <location>
        <begin position="59"/>
        <end position="237"/>
    </location>
</feature>
<dbReference type="AlphaFoldDB" id="A0A165K8U0"/>
<dbReference type="GO" id="GO:0017118">
    <property type="term" value="F:lipoyltransferase activity"/>
    <property type="evidence" value="ECO:0007669"/>
    <property type="project" value="TreeGrafter"/>
</dbReference>
<gene>
    <name evidence="7" type="ORF">CALCODRAFT_425357</name>
</gene>
<dbReference type="InParanoid" id="A0A165K8U0"/>
<comment type="pathway">
    <text evidence="2">Protein modification; protein lipoylation via exogenous pathway; protein N(6)-(lipoyl)lysine from lipoate: step 2/2.</text>
</comment>
<feature type="region of interest" description="Disordered" evidence="5">
    <location>
        <begin position="1"/>
        <end position="34"/>
    </location>
</feature>
<dbReference type="SUPFAM" id="SSF55681">
    <property type="entry name" value="Class II aaRS and biotin synthetases"/>
    <property type="match status" value="1"/>
</dbReference>
<comment type="function">
    <text evidence="1">Catalyzes both the ATP-dependent activation of exogenously supplied lipoate to lipoyl-AMP and the transfer of the activated lipoyl onto the lipoyl domains of lipoate-dependent enzymes.</text>
</comment>
<dbReference type="Proteomes" id="UP000076842">
    <property type="component" value="Unassembled WGS sequence"/>
</dbReference>
<dbReference type="UniPathway" id="UPA00537">
    <property type="reaction ID" value="UER00595"/>
</dbReference>
<dbReference type="Gene3D" id="3.30.930.10">
    <property type="entry name" value="Bira Bifunctional Protein, Domain 2"/>
    <property type="match status" value="1"/>
</dbReference>
<feature type="compositionally biased region" description="Pro residues" evidence="5">
    <location>
        <begin position="22"/>
        <end position="34"/>
    </location>
</feature>
<dbReference type="STRING" id="1353952.A0A165K8U0"/>
<dbReference type="FunCoup" id="A0A165K8U0">
    <property type="interactions" value="249"/>
</dbReference>
<comment type="similarity">
    <text evidence="3">Belongs to the LplA family.</text>
</comment>
<evidence type="ECO:0000256" key="2">
    <source>
        <dbReference type="ARBA" id="ARBA00005085"/>
    </source>
</evidence>
<evidence type="ECO:0000256" key="1">
    <source>
        <dbReference type="ARBA" id="ARBA00003253"/>
    </source>
</evidence>
<dbReference type="InterPro" id="IPR045864">
    <property type="entry name" value="aa-tRNA-synth_II/BPL/LPL"/>
</dbReference>
<evidence type="ECO:0000313" key="7">
    <source>
        <dbReference type="EMBL" id="KZT62833.1"/>
    </source>
</evidence>
<feature type="compositionally biased region" description="Low complexity" evidence="5">
    <location>
        <begin position="1"/>
        <end position="21"/>
    </location>
</feature>
<dbReference type="InterPro" id="IPR004562">
    <property type="entry name" value="LipoylTrfase_LipoateP_Ligase"/>
</dbReference>
<dbReference type="PANTHER" id="PTHR12561:SF3">
    <property type="entry name" value="LIPOYLTRANSFERASE 1, MITOCHONDRIAL"/>
    <property type="match status" value="1"/>
</dbReference>
<dbReference type="PROSITE" id="PS51733">
    <property type="entry name" value="BPL_LPL_CATALYTIC"/>
    <property type="match status" value="1"/>
</dbReference>
<dbReference type="Pfam" id="PF21948">
    <property type="entry name" value="LplA-B_cat"/>
    <property type="match status" value="1"/>
</dbReference>
<sequence>MRPTLLRPLLRTPTARTRTPSPATPSPPAAPAPPRIILSTTLSPLHNLAYEDWLFRHTPADVPLLFLYRNSACVVIGRNQNPWLETSPAHLSTQRIPLVRRRSGGGAVFHDPGNTNYSMMLPRAAFDRPAQAELVRRALARMGVGAARVNERNDIYLGGWKMSPLSTSCAYKIISHRAYHHGTMLLSTDTSILSRALYSPLAKRMSTSRSIASVRAPVIALSELGAGALDPALGGLQQQPEGGWFAHERFVRAMGGEWADWFGVPEPGERERERDGEGAVMVGEEEMESLEHVRKGMEELGSWEWTYGQTPLFEVQGLLPLPGSTTVSVFCRPGRGRLTRGRWCTIKCTMGRSSTSSSALRPARARKKRA</sequence>